<dbReference type="InterPro" id="IPR006656">
    <property type="entry name" value="Mopterin_OxRdtase"/>
</dbReference>
<dbReference type="PROSITE" id="PS51669">
    <property type="entry name" value="4FE4S_MOW_BIS_MGD"/>
    <property type="match status" value="1"/>
</dbReference>
<keyword evidence="8" id="KW-1185">Reference proteome</keyword>
<dbReference type="Proteomes" id="UP000000740">
    <property type="component" value="Chromosome 1"/>
</dbReference>
<organism evidence="7 8">
    <name type="scientific">Halorubrum lacusprofundi (strain ATCC 49239 / DSM 5036 / JCM 8891 / ACAM 34)</name>
    <dbReference type="NCBI Taxonomy" id="416348"/>
    <lineage>
        <taxon>Archaea</taxon>
        <taxon>Methanobacteriati</taxon>
        <taxon>Methanobacteriota</taxon>
        <taxon>Stenosarchaea group</taxon>
        <taxon>Halobacteria</taxon>
        <taxon>Halobacteriales</taxon>
        <taxon>Haloferacaceae</taxon>
        <taxon>Halorubrum</taxon>
    </lineage>
</organism>
<dbReference type="InterPro" id="IPR006657">
    <property type="entry name" value="MoPterin_dinucl-bd_dom"/>
</dbReference>
<dbReference type="Pfam" id="PF00384">
    <property type="entry name" value="Molybdopterin"/>
    <property type="match status" value="1"/>
</dbReference>
<dbReference type="RefSeq" id="WP_015910135.1">
    <property type="nucleotide sequence ID" value="NC_012029.1"/>
</dbReference>
<evidence type="ECO:0000256" key="4">
    <source>
        <dbReference type="ARBA" id="ARBA00023014"/>
    </source>
</evidence>
<proteinExistence type="predicted"/>
<feature type="compositionally biased region" description="Basic and acidic residues" evidence="5">
    <location>
        <begin position="48"/>
        <end position="58"/>
    </location>
</feature>
<dbReference type="PANTHER" id="PTHR43105">
    <property type="entry name" value="RESPIRATORY NITRATE REDUCTASE"/>
    <property type="match status" value="1"/>
</dbReference>
<dbReference type="AlphaFoldDB" id="B9LNQ5"/>
<dbReference type="GO" id="GO:0046872">
    <property type="term" value="F:metal ion binding"/>
    <property type="evidence" value="ECO:0007669"/>
    <property type="project" value="UniProtKB-KW"/>
</dbReference>
<dbReference type="Gene3D" id="3.40.228.10">
    <property type="entry name" value="Dimethylsulfoxide Reductase, domain 2"/>
    <property type="match status" value="1"/>
</dbReference>
<name>B9LNQ5_HALLT</name>
<dbReference type="GeneID" id="7400724"/>
<feature type="region of interest" description="Disordered" evidence="5">
    <location>
        <begin position="542"/>
        <end position="623"/>
    </location>
</feature>
<dbReference type="Gene3D" id="2.40.40.20">
    <property type="match status" value="1"/>
</dbReference>
<evidence type="ECO:0000256" key="1">
    <source>
        <dbReference type="ARBA" id="ARBA00022485"/>
    </source>
</evidence>
<keyword evidence="3" id="KW-0408">Iron</keyword>
<evidence type="ECO:0000313" key="8">
    <source>
        <dbReference type="Proteomes" id="UP000000740"/>
    </source>
</evidence>
<evidence type="ECO:0000256" key="2">
    <source>
        <dbReference type="ARBA" id="ARBA00022723"/>
    </source>
</evidence>
<evidence type="ECO:0000256" key="5">
    <source>
        <dbReference type="SAM" id="MobiDB-lite"/>
    </source>
</evidence>
<dbReference type="InterPro" id="IPR009010">
    <property type="entry name" value="Asp_de-COase-like_dom_sf"/>
</dbReference>
<keyword evidence="4" id="KW-0411">Iron-sulfur</keyword>
<protein>
    <submittedName>
        <fullName evidence="7">Molybdopterin oxidoreductase</fullName>
    </submittedName>
</protein>
<accession>B9LNQ5</accession>
<evidence type="ECO:0000259" key="6">
    <source>
        <dbReference type="PROSITE" id="PS51669"/>
    </source>
</evidence>
<dbReference type="GO" id="GO:0016020">
    <property type="term" value="C:membrane"/>
    <property type="evidence" value="ECO:0007669"/>
    <property type="project" value="TreeGrafter"/>
</dbReference>
<feature type="region of interest" description="Disordered" evidence="5">
    <location>
        <begin position="700"/>
        <end position="720"/>
    </location>
</feature>
<dbReference type="NCBIfam" id="NF041323">
    <property type="entry name" value="Nitr_red_NasA_Halo"/>
    <property type="match status" value="1"/>
</dbReference>
<reference evidence="7 8" key="1">
    <citation type="journal article" date="2016" name="Stand. Genomic Sci.">
        <title>Complete genome sequence of the Antarctic Halorubrum lacusprofundi type strain ACAM 34.</title>
        <authorList>
            <person name="Anderson I.J."/>
            <person name="DasSarma P."/>
            <person name="Lucas S."/>
            <person name="Copeland A."/>
            <person name="Lapidus A."/>
            <person name="Del Rio T.G."/>
            <person name="Tice H."/>
            <person name="Dalin E."/>
            <person name="Bruce D.C."/>
            <person name="Goodwin L."/>
            <person name="Pitluck S."/>
            <person name="Sims D."/>
            <person name="Brettin T.S."/>
            <person name="Detter J.C."/>
            <person name="Han C.S."/>
            <person name="Larimer F."/>
            <person name="Hauser L."/>
            <person name="Land M."/>
            <person name="Ivanova N."/>
            <person name="Richardson P."/>
            <person name="Cavicchioli R."/>
            <person name="DasSarma S."/>
            <person name="Woese C.R."/>
            <person name="Kyrpides N.C."/>
        </authorList>
    </citation>
    <scope>NUCLEOTIDE SEQUENCE [LARGE SCALE GENOMIC DNA]</scope>
    <source>
        <strain evidence="8">ATCC 49239 / DSM 5036 / JCM 8891 / ACAM 34</strain>
    </source>
</reference>
<dbReference type="KEGG" id="hla:Hlac_1405"/>
<dbReference type="PANTHER" id="PTHR43105:SF10">
    <property type="entry name" value="NADH-QUINONE OXIDOREDUCTASE SUBUNIT G"/>
    <property type="match status" value="1"/>
</dbReference>
<evidence type="ECO:0000256" key="3">
    <source>
        <dbReference type="ARBA" id="ARBA00023004"/>
    </source>
</evidence>
<feature type="compositionally biased region" description="Polar residues" evidence="5">
    <location>
        <begin position="704"/>
        <end position="720"/>
    </location>
</feature>
<dbReference type="eggNOG" id="arCOG01491">
    <property type="taxonomic scope" value="Archaea"/>
</dbReference>
<dbReference type="GO" id="GO:0016491">
    <property type="term" value="F:oxidoreductase activity"/>
    <property type="evidence" value="ECO:0007669"/>
    <property type="project" value="InterPro"/>
</dbReference>
<dbReference type="Gene3D" id="2.20.25.90">
    <property type="entry name" value="ADC-like domains"/>
    <property type="match status" value="1"/>
</dbReference>
<feature type="region of interest" description="Disordered" evidence="5">
    <location>
        <begin position="30"/>
        <end position="58"/>
    </location>
</feature>
<feature type="domain" description="4Fe-4S Mo/W bis-MGD-type" evidence="6">
    <location>
        <begin position="2"/>
        <end position="59"/>
    </location>
</feature>
<dbReference type="Pfam" id="PF01568">
    <property type="entry name" value="Molydop_binding"/>
    <property type="match status" value="1"/>
</dbReference>
<dbReference type="SMART" id="SM00926">
    <property type="entry name" value="Molybdop_Fe4S4"/>
    <property type="match status" value="1"/>
</dbReference>
<keyword evidence="2" id="KW-0479">Metal-binding</keyword>
<dbReference type="InterPro" id="IPR006963">
    <property type="entry name" value="Mopterin_OxRdtase_4Fe-4S_dom"/>
</dbReference>
<dbReference type="GO" id="GO:0051539">
    <property type="term" value="F:4 iron, 4 sulfur cluster binding"/>
    <property type="evidence" value="ECO:0007669"/>
    <property type="project" value="UniProtKB-KW"/>
</dbReference>
<gene>
    <name evidence="7" type="ordered locus">Hlac_1405</name>
</gene>
<dbReference type="SUPFAM" id="SSF50692">
    <property type="entry name" value="ADC-like"/>
    <property type="match status" value="1"/>
</dbReference>
<keyword evidence="1" id="KW-0004">4Fe-4S</keyword>
<dbReference type="InterPro" id="IPR054894">
    <property type="entry name" value="Nitr_red_NasA"/>
</dbReference>
<dbReference type="EMBL" id="CP001365">
    <property type="protein sequence ID" value="ACM56993.1"/>
    <property type="molecule type" value="Genomic_DNA"/>
</dbReference>
<dbReference type="Pfam" id="PF04879">
    <property type="entry name" value="Molybdop_Fe4S4"/>
    <property type="match status" value="1"/>
</dbReference>
<evidence type="ECO:0000313" key="7">
    <source>
        <dbReference type="EMBL" id="ACM56993.1"/>
    </source>
</evidence>
<dbReference type="GO" id="GO:0043546">
    <property type="term" value="F:molybdopterin cofactor binding"/>
    <property type="evidence" value="ECO:0007669"/>
    <property type="project" value="InterPro"/>
</dbReference>
<feature type="compositionally biased region" description="Basic and acidic residues" evidence="5">
    <location>
        <begin position="547"/>
        <end position="559"/>
    </location>
</feature>
<dbReference type="SUPFAM" id="SSF53706">
    <property type="entry name" value="Formate dehydrogenase/DMSO reductase, domains 1-3"/>
    <property type="match status" value="1"/>
</dbReference>
<dbReference type="HOGENOM" id="CLU_000422_13_4_2"/>
<sequence>MTDREPTTCMRCAVGCGYQQRAGDDGEFLDVRGDDDHPTNGGKTCSRGVRETIDPSGERVTEPLIRRGGTLRPTDWDTVLGTVSVRIIEALRNGNDNVAVLGSGQQTNEAAYALGKLARGGFGTRYYDANTTLCMASAVQAYVQAFGSDAPPPTYDDIPDAETHVIWGANPKIAHPVLYRRIADSAGGDDGELIVVDPVESETAADADLHVSPEPGTDLALARAVLAQVVDDGLVDREFIEHHTEGFEAMVGSLPDVDVAAETAGVPVERVSELAAAFDARTLVYWGMGVNQSVQGTGTARSLIDLCLATGNLGPGSGPFSLTGQANSMGNRVCASKSSWPGYRPFDDTAHRKAIANAWGVPLSRLPDSSGPGFVRIIDELARDNVDVCWTVATNPVAGMPDANHVESALEDTFLIVQDAFRSDTVELADVVLPAATWGESEGTVMNMERRVSRVSAAREPPADVRQDVDIIGAVADRVVSDLFDSTRLDPEALFDEVSALTRGTTADLSGISYERLSEELAVRWPAPDETGEGGYRYYDGDGADAEDARDATPDDADGRWSFPTDSGRARFSNASHRGVPEPIDEAYPLTLTTGRRPDAYNTGVRTRPDADDDGSATAARMHPETIADNLRAFDRGETVIESRRSAVTVGVAPDAHVPPGLVWLPVHNPAANRLTLSAADPESAEPNLKQCAVALRAPDRTTTDITGSSGQLNGTGSHS</sequence>
<dbReference type="InterPro" id="IPR050123">
    <property type="entry name" value="Prok_molybdopt-oxidoreductase"/>
</dbReference>
<dbReference type="Gene3D" id="3.40.50.740">
    <property type="match status" value="1"/>
</dbReference>